<dbReference type="SMART" id="SM00443">
    <property type="entry name" value="G_patch"/>
    <property type="match status" value="1"/>
</dbReference>
<dbReference type="EMBL" id="JAGFBR010000009">
    <property type="protein sequence ID" value="KAH0461806.1"/>
    <property type="molecule type" value="Genomic_DNA"/>
</dbReference>
<dbReference type="PANTHER" id="PTHR46238">
    <property type="entry name" value="REVERSE TRANSCRIPTASE DOMAIN-CONTAINING PROTEIN"/>
    <property type="match status" value="1"/>
</dbReference>
<dbReference type="InterPro" id="IPR000467">
    <property type="entry name" value="G_patch_dom"/>
</dbReference>
<comment type="caution">
    <text evidence="3">The sequence shown here is derived from an EMBL/GenBank/DDBJ whole genome shotgun (WGS) entry which is preliminary data.</text>
</comment>
<evidence type="ECO:0000259" key="2">
    <source>
        <dbReference type="PROSITE" id="PS50174"/>
    </source>
</evidence>
<feature type="compositionally biased region" description="Basic and acidic residues" evidence="1">
    <location>
        <begin position="64"/>
        <end position="84"/>
    </location>
</feature>
<dbReference type="GO" id="GO:0003676">
    <property type="term" value="F:nucleic acid binding"/>
    <property type="evidence" value="ECO:0007669"/>
    <property type="project" value="InterPro"/>
</dbReference>
<feature type="domain" description="G-patch" evidence="2">
    <location>
        <begin position="92"/>
        <end position="138"/>
    </location>
</feature>
<reference evidence="3 4" key="1">
    <citation type="journal article" date="2021" name="Hortic Res">
        <title>Chromosome-scale assembly of the Dendrobium chrysotoxum genome enhances the understanding of orchid evolution.</title>
        <authorList>
            <person name="Zhang Y."/>
            <person name="Zhang G.Q."/>
            <person name="Zhang D."/>
            <person name="Liu X.D."/>
            <person name="Xu X.Y."/>
            <person name="Sun W.H."/>
            <person name="Yu X."/>
            <person name="Zhu X."/>
            <person name="Wang Z.W."/>
            <person name="Zhao X."/>
            <person name="Zhong W.Y."/>
            <person name="Chen H."/>
            <person name="Yin W.L."/>
            <person name="Huang T."/>
            <person name="Niu S.C."/>
            <person name="Liu Z.J."/>
        </authorList>
    </citation>
    <scope>NUCLEOTIDE SEQUENCE [LARGE SCALE GENOMIC DNA]</scope>
    <source>
        <strain evidence="3">Lindl</strain>
    </source>
</reference>
<dbReference type="AlphaFoldDB" id="A0AAV7GYE8"/>
<evidence type="ECO:0000313" key="4">
    <source>
        <dbReference type="Proteomes" id="UP000775213"/>
    </source>
</evidence>
<dbReference type="PANTHER" id="PTHR46238:SF8">
    <property type="entry name" value="ENDONUCLEASE_EXONUCLEASE_PHOSPHATASE DOMAIN-CONTAINING PROTEIN"/>
    <property type="match status" value="1"/>
</dbReference>
<feature type="region of interest" description="Disordered" evidence="1">
    <location>
        <begin position="201"/>
        <end position="224"/>
    </location>
</feature>
<dbReference type="Pfam" id="PF01585">
    <property type="entry name" value="G-patch"/>
    <property type="match status" value="1"/>
</dbReference>
<dbReference type="Proteomes" id="UP000775213">
    <property type="component" value="Unassembled WGS sequence"/>
</dbReference>
<protein>
    <recommendedName>
        <fullName evidence="2">G-patch domain-containing protein</fullName>
    </recommendedName>
</protein>
<name>A0AAV7GYE8_DENCH</name>
<gene>
    <name evidence="3" type="ORF">IEQ34_009381</name>
</gene>
<accession>A0AAV7GYE8</accession>
<keyword evidence="4" id="KW-1185">Reference proteome</keyword>
<organism evidence="3 4">
    <name type="scientific">Dendrobium chrysotoxum</name>
    <name type="common">Orchid</name>
    <dbReference type="NCBI Taxonomy" id="161865"/>
    <lineage>
        <taxon>Eukaryota</taxon>
        <taxon>Viridiplantae</taxon>
        <taxon>Streptophyta</taxon>
        <taxon>Embryophyta</taxon>
        <taxon>Tracheophyta</taxon>
        <taxon>Spermatophyta</taxon>
        <taxon>Magnoliopsida</taxon>
        <taxon>Liliopsida</taxon>
        <taxon>Asparagales</taxon>
        <taxon>Orchidaceae</taxon>
        <taxon>Epidendroideae</taxon>
        <taxon>Malaxideae</taxon>
        <taxon>Dendrobiinae</taxon>
        <taxon>Dendrobium</taxon>
    </lineage>
</organism>
<evidence type="ECO:0000256" key="1">
    <source>
        <dbReference type="SAM" id="MobiDB-lite"/>
    </source>
</evidence>
<sequence>MKKQSLLSELPRMAGGEEDDDYMGDISLFIPPEDSTLSKKKFTSKANEHPLAPKLKRPKTLSWQEHRKLENERKQREEDEQTKARLDAAIPESNLGFRMLRQMGYKPGTALGKEGCGMAEPVGLEIRRSRAGIGRETPEEAALRKEREAAERLRVKEEDMVADFGSRQRSRWKEKKIVGDYRKAEVALAQLENREVLEAKKVDEEDENEKAEEEEEEEEVITEETREGVEGKLELWRSTLESKGFRLSRSKTEYMECNFSNNRPSEGIVTLADQVINKSTRFRYLGSIVQSDGEIDGDIISRIQVGWLKWRNASGLLCDRKVPLKLKGKFYKMVVRPAMLYGAECWPLKEKHNSKLSVAEMRMLRWMSGFTLRDRIRNEHIREKVGVAPVEDKIRESRLRWFGHVKRRPPDDPVRKVEVLDLTYVKKGRGRPKKTWLENIRNDLSLLDLNENLTFNRTQWRKRIHVADPT</sequence>
<dbReference type="PROSITE" id="PS50174">
    <property type="entry name" value="G_PATCH"/>
    <property type="match status" value="1"/>
</dbReference>
<evidence type="ECO:0000313" key="3">
    <source>
        <dbReference type="EMBL" id="KAH0461806.1"/>
    </source>
</evidence>
<feature type="compositionally biased region" description="Acidic residues" evidence="1">
    <location>
        <begin position="204"/>
        <end position="222"/>
    </location>
</feature>
<feature type="region of interest" description="Disordered" evidence="1">
    <location>
        <begin position="1"/>
        <end position="84"/>
    </location>
</feature>
<proteinExistence type="predicted"/>